<evidence type="ECO:0000256" key="3">
    <source>
        <dbReference type="ARBA" id="ARBA00022763"/>
    </source>
</evidence>
<dbReference type="InterPro" id="IPR010979">
    <property type="entry name" value="Ribosomal_uS13-like_H2TH"/>
</dbReference>
<keyword evidence="5" id="KW-0238">DNA-binding</keyword>
<organism evidence="11 12">
    <name type="scientific">Pedobacter suwonensis</name>
    <dbReference type="NCBI Taxonomy" id="332999"/>
    <lineage>
        <taxon>Bacteria</taxon>
        <taxon>Pseudomonadati</taxon>
        <taxon>Bacteroidota</taxon>
        <taxon>Sphingobacteriia</taxon>
        <taxon>Sphingobacteriales</taxon>
        <taxon>Sphingobacteriaceae</taxon>
        <taxon>Pedobacter</taxon>
    </lineage>
</organism>
<comment type="catalytic activity">
    <reaction evidence="1">
        <text>Hydrolysis of DNA containing ring-opened 7-methylguanine residues, releasing 2,6-diamino-4-hydroxy-5-(N-methyl)formamidopyrimidine.</text>
        <dbReference type="EC" id="3.2.2.23"/>
    </reaction>
</comment>
<accession>A0A1I0TR13</accession>
<dbReference type="PANTHER" id="PTHR22993">
    <property type="entry name" value="FORMAMIDOPYRIMIDINE-DNA GLYCOSYLASE"/>
    <property type="match status" value="1"/>
</dbReference>
<protein>
    <submittedName>
        <fullName evidence="11">Formamidopyrimidine-DNA glycosylase</fullName>
    </submittedName>
</protein>
<dbReference type="AlphaFoldDB" id="A0A1I0TR13"/>
<dbReference type="OrthoDB" id="9800855at2"/>
<dbReference type="EMBL" id="FOJM01000013">
    <property type="protein sequence ID" value="SFA54162.1"/>
    <property type="molecule type" value="Genomic_DNA"/>
</dbReference>
<dbReference type="InterPro" id="IPR015886">
    <property type="entry name" value="H2TH_FPG"/>
</dbReference>
<gene>
    <name evidence="11" type="ORF">SAMN04488511_11345</name>
</gene>
<evidence type="ECO:0000256" key="5">
    <source>
        <dbReference type="ARBA" id="ARBA00023125"/>
    </source>
</evidence>
<dbReference type="GO" id="GO:0006284">
    <property type="term" value="P:base-excision repair"/>
    <property type="evidence" value="ECO:0007669"/>
    <property type="project" value="InterPro"/>
</dbReference>
<dbReference type="GO" id="GO:0008270">
    <property type="term" value="F:zinc ion binding"/>
    <property type="evidence" value="ECO:0007669"/>
    <property type="project" value="InterPro"/>
</dbReference>
<evidence type="ECO:0000256" key="8">
    <source>
        <dbReference type="ARBA" id="ARBA00023268"/>
    </source>
</evidence>
<dbReference type="InterPro" id="IPR035937">
    <property type="entry name" value="FPG_N"/>
</dbReference>
<evidence type="ECO:0000256" key="1">
    <source>
        <dbReference type="ARBA" id="ARBA00001668"/>
    </source>
</evidence>
<proteinExistence type="inferred from homology"/>
<dbReference type="SUPFAM" id="SSF46946">
    <property type="entry name" value="S13-like H2TH domain"/>
    <property type="match status" value="1"/>
</dbReference>
<keyword evidence="12" id="KW-1185">Reference proteome</keyword>
<dbReference type="Gene3D" id="1.10.8.50">
    <property type="match status" value="1"/>
</dbReference>
<keyword evidence="7" id="KW-0456">Lyase</keyword>
<dbReference type="SUPFAM" id="SSF81624">
    <property type="entry name" value="N-terminal domain of MutM-like DNA repair proteins"/>
    <property type="match status" value="1"/>
</dbReference>
<evidence type="ECO:0000256" key="4">
    <source>
        <dbReference type="ARBA" id="ARBA00022801"/>
    </source>
</evidence>
<dbReference type="SMART" id="SM00898">
    <property type="entry name" value="Fapy_DNA_glyco"/>
    <property type="match status" value="1"/>
</dbReference>
<evidence type="ECO:0000313" key="11">
    <source>
        <dbReference type="EMBL" id="SFA54162.1"/>
    </source>
</evidence>
<reference evidence="12" key="1">
    <citation type="submission" date="2016-10" db="EMBL/GenBank/DDBJ databases">
        <authorList>
            <person name="Varghese N."/>
            <person name="Submissions S."/>
        </authorList>
    </citation>
    <scope>NUCLEOTIDE SEQUENCE [LARGE SCALE GENOMIC DNA]</scope>
    <source>
        <strain evidence="12">DSM 18130</strain>
    </source>
</reference>
<dbReference type="Pfam" id="PF01149">
    <property type="entry name" value="Fapy_DNA_glyco"/>
    <property type="match status" value="1"/>
</dbReference>
<sequence>MAELPDLEVFAQILSRRFKGKTLKELEVKVTKKLNVTAAQLKARLEGKKLSNVLRYGKTLHFHFGKEILQVHLMLRGELEAIHSGSELPKYAILAFHFSGGEGFALVDSLRAATPTLNPDVAKAPDALEMDEDYFTRVLFKSKKMVKEVLMDQKKIRGIGNSYADEILWDARVSPFSISSAIPEKILNKLFDSLKSVLKEAITAIAKENGDELRGELRDLMKIHGAKLKKSPSGAIVKSEKIGGRTSYYTDEQQLYS</sequence>
<evidence type="ECO:0000256" key="6">
    <source>
        <dbReference type="ARBA" id="ARBA00023204"/>
    </source>
</evidence>
<keyword evidence="3" id="KW-0227">DNA damage</keyword>
<dbReference type="PANTHER" id="PTHR22993:SF9">
    <property type="entry name" value="FORMAMIDOPYRIMIDINE-DNA GLYCOSYLASE"/>
    <property type="match status" value="1"/>
</dbReference>
<evidence type="ECO:0000256" key="2">
    <source>
        <dbReference type="ARBA" id="ARBA00009409"/>
    </source>
</evidence>
<dbReference type="SMART" id="SM01232">
    <property type="entry name" value="H2TH"/>
    <property type="match status" value="1"/>
</dbReference>
<keyword evidence="4" id="KW-0378">Hydrolase</keyword>
<dbReference type="InterPro" id="IPR012319">
    <property type="entry name" value="FPG_cat"/>
</dbReference>
<keyword evidence="9" id="KW-0326">Glycosidase</keyword>
<evidence type="ECO:0000256" key="9">
    <source>
        <dbReference type="ARBA" id="ARBA00023295"/>
    </source>
</evidence>
<dbReference type="Proteomes" id="UP000198836">
    <property type="component" value="Unassembled WGS sequence"/>
</dbReference>
<evidence type="ECO:0000313" key="12">
    <source>
        <dbReference type="Proteomes" id="UP000198836"/>
    </source>
</evidence>
<dbReference type="Pfam" id="PF06831">
    <property type="entry name" value="H2TH"/>
    <property type="match status" value="1"/>
</dbReference>
<feature type="domain" description="Formamidopyrimidine-DNA glycosylase catalytic" evidence="10">
    <location>
        <begin position="2"/>
        <end position="113"/>
    </location>
</feature>
<evidence type="ECO:0000256" key="7">
    <source>
        <dbReference type="ARBA" id="ARBA00023239"/>
    </source>
</evidence>
<dbReference type="STRING" id="332999.SAMN04488511_11345"/>
<dbReference type="Gene3D" id="3.20.190.10">
    <property type="entry name" value="MutM-like, N-terminal"/>
    <property type="match status" value="1"/>
</dbReference>
<name>A0A1I0TR13_9SPHI</name>
<comment type="similarity">
    <text evidence="2">Belongs to the FPG family.</text>
</comment>
<dbReference type="GO" id="GO:0008534">
    <property type="term" value="F:oxidized purine nucleobase lesion DNA N-glycosylase activity"/>
    <property type="evidence" value="ECO:0007669"/>
    <property type="project" value="UniProtKB-EC"/>
</dbReference>
<keyword evidence="8" id="KW-0511">Multifunctional enzyme</keyword>
<dbReference type="PROSITE" id="PS51068">
    <property type="entry name" value="FPG_CAT"/>
    <property type="match status" value="1"/>
</dbReference>
<evidence type="ECO:0000259" key="10">
    <source>
        <dbReference type="PROSITE" id="PS51068"/>
    </source>
</evidence>
<dbReference type="GO" id="GO:0003684">
    <property type="term" value="F:damaged DNA binding"/>
    <property type="evidence" value="ECO:0007669"/>
    <property type="project" value="InterPro"/>
</dbReference>
<keyword evidence="6" id="KW-0234">DNA repair</keyword>
<dbReference type="GO" id="GO:0003906">
    <property type="term" value="F:DNA-(apurinic or apyrimidinic site) endonuclease activity"/>
    <property type="evidence" value="ECO:0007669"/>
    <property type="project" value="InterPro"/>
</dbReference>
<dbReference type="GO" id="GO:0016829">
    <property type="term" value="F:lyase activity"/>
    <property type="evidence" value="ECO:0007669"/>
    <property type="project" value="UniProtKB-KW"/>
</dbReference>
<dbReference type="RefSeq" id="WP_090985433.1">
    <property type="nucleotide sequence ID" value="NZ_FOJM01000013.1"/>
</dbReference>